<name>A0AAV6WQI4_9LAMI</name>
<organism evidence="1 2">
    <name type="scientific">Buddleja alternifolia</name>
    <dbReference type="NCBI Taxonomy" id="168488"/>
    <lineage>
        <taxon>Eukaryota</taxon>
        <taxon>Viridiplantae</taxon>
        <taxon>Streptophyta</taxon>
        <taxon>Embryophyta</taxon>
        <taxon>Tracheophyta</taxon>
        <taxon>Spermatophyta</taxon>
        <taxon>Magnoliopsida</taxon>
        <taxon>eudicotyledons</taxon>
        <taxon>Gunneridae</taxon>
        <taxon>Pentapetalae</taxon>
        <taxon>asterids</taxon>
        <taxon>lamiids</taxon>
        <taxon>Lamiales</taxon>
        <taxon>Scrophulariaceae</taxon>
        <taxon>Buddlejeae</taxon>
        <taxon>Buddleja</taxon>
    </lineage>
</organism>
<accession>A0AAV6WQI4</accession>
<dbReference type="Proteomes" id="UP000826271">
    <property type="component" value="Unassembled WGS sequence"/>
</dbReference>
<gene>
    <name evidence="1" type="ORF">BUALT_Bualt11G0006500</name>
</gene>
<dbReference type="AlphaFoldDB" id="A0AAV6WQI4"/>
<evidence type="ECO:0000313" key="2">
    <source>
        <dbReference type="Proteomes" id="UP000826271"/>
    </source>
</evidence>
<dbReference type="EMBL" id="WHWC01000011">
    <property type="protein sequence ID" value="KAG8373271.1"/>
    <property type="molecule type" value="Genomic_DNA"/>
</dbReference>
<proteinExistence type="predicted"/>
<protein>
    <submittedName>
        <fullName evidence="1">Uncharacterized protein</fullName>
    </submittedName>
</protein>
<sequence>MAPYSSQSEPKTEPCDHKGFDHMAAIVAQQLIQLFGDEDHIDDRTAIVAKYNSRSSTNNNKKRSTCYYNDVANGIEENSSREKITKKRRYRSIDNLYLATKRIDFLDGKKCFEC</sequence>
<reference evidence="1" key="1">
    <citation type="submission" date="2019-10" db="EMBL/GenBank/DDBJ databases">
        <authorList>
            <person name="Zhang R."/>
            <person name="Pan Y."/>
            <person name="Wang J."/>
            <person name="Ma R."/>
            <person name="Yu S."/>
        </authorList>
    </citation>
    <scope>NUCLEOTIDE SEQUENCE</scope>
    <source>
        <strain evidence="1">LA-IB0</strain>
        <tissue evidence="1">Leaf</tissue>
    </source>
</reference>
<keyword evidence="2" id="KW-1185">Reference proteome</keyword>
<comment type="caution">
    <text evidence="1">The sequence shown here is derived from an EMBL/GenBank/DDBJ whole genome shotgun (WGS) entry which is preliminary data.</text>
</comment>
<evidence type="ECO:0000313" key="1">
    <source>
        <dbReference type="EMBL" id="KAG8373271.1"/>
    </source>
</evidence>